<evidence type="ECO:0000256" key="2">
    <source>
        <dbReference type="ARBA" id="ARBA00004777"/>
    </source>
</evidence>
<evidence type="ECO:0000256" key="8">
    <source>
        <dbReference type="ARBA" id="ARBA00023027"/>
    </source>
</evidence>
<keyword evidence="5 12" id="KW-0285">Flavoprotein</keyword>
<keyword evidence="7 12" id="KW-0560">Oxidoreductase</keyword>
<evidence type="ECO:0000256" key="11">
    <source>
        <dbReference type="ARBA" id="ARBA00048628"/>
    </source>
</evidence>
<evidence type="ECO:0000256" key="10">
    <source>
        <dbReference type="ARBA" id="ARBA00034478"/>
    </source>
</evidence>
<name>A0ABM6TW13_FUSMR</name>
<comment type="cofactor">
    <cofactor evidence="1 12">
        <name>FAD</name>
        <dbReference type="ChEBI" id="CHEBI:57692"/>
    </cofactor>
</comment>
<evidence type="ECO:0000313" key="13">
    <source>
        <dbReference type="EMBL" id="AVQ18939.1"/>
    </source>
</evidence>
<dbReference type="PANTHER" id="PTHR45754">
    <property type="entry name" value="METHYLENETETRAHYDROFOLATE REDUCTASE"/>
    <property type="match status" value="1"/>
</dbReference>
<dbReference type="Proteomes" id="UP000240258">
    <property type="component" value="Chromosome"/>
</dbReference>
<dbReference type="NCBIfam" id="TIGR00676">
    <property type="entry name" value="fadh2"/>
    <property type="match status" value="1"/>
</dbReference>
<evidence type="ECO:0000256" key="9">
    <source>
        <dbReference type="ARBA" id="ARBA00023167"/>
    </source>
</evidence>
<reference evidence="14" key="1">
    <citation type="journal article" date="2018" name="MSphere">
        <title>Fusobacterium Genomics Using MinION and Illumina Sequencing Enables Genome Completion and Correction.</title>
        <authorList>
            <person name="Todd S.M."/>
            <person name="Settlage R.E."/>
            <person name="Lahmers K.K."/>
            <person name="Slade D.J."/>
        </authorList>
    </citation>
    <scope>NUCLEOTIDE SEQUENCE [LARGE SCALE GENOMIC DNA]</scope>
    <source>
        <strain evidence="14">ATCC 9817</strain>
    </source>
</reference>
<comment type="similarity">
    <text evidence="3 12">Belongs to the methylenetetrahydrofolate reductase family.</text>
</comment>
<comment type="pathway">
    <text evidence="10">Amino-acid biosynthesis; L-methionine biosynthesis via de novo pathway.</text>
</comment>
<proteinExistence type="inferred from homology"/>
<dbReference type="CDD" id="cd00537">
    <property type="entry name" value="MTHFR"/>
    <property type="match status" value="1"/>
</dbReference>
<organism evidence="13 14">
    <name type="scientific">Fusobacterium mortiferum ATCC 9817</name>
    <dbReference type="NCBI Taxonomy" id="469616"/>
    <lineage>
        <taxon>Bacteria</taxon>
        <taxon>Fusobacteriati</taxon>
        <taxon>Fusobacteriota</taxon>
        <taxon>Fusobacteriia</taxon>
        <taxon>Fusobacteriales</taxon>
        <taxon>Fusobacteriaceae</taxon>
        <taxon>Fusobacterium</taxon>
    </lineage>
</organism>
<keyword evidence="6 12" id="KW-0274">FAD</keyword>
<dbReference type="EC" id="1.5.1.54" evidence="12"/>
<dbReference type="RefSeq" id="WP_005884601.1">
    <property type="nucleotide sequence ID" value="NZ_CP028102.1"/>
</dbReference>
<dbReference type="SUPFAM" id="SSF51730">
    <property type="entry name" value="FAD-linked oxidoreductase"/>
    <property type="match status" value="1"/>
</dbReference>
<keyword evidence="14" id="KW-1185">Reference proteome</keyword>
<keyword evidence="8" id="KW-0520">NAD</keyword>
<dbReference type="InterPro" id="IPR004620">
    <property type="entry name" value="MTHF_reductase_bac"/>
</dbReference>
<evidence type="ECO:0000256" key="6">
    <source>
        <dbReference type="ARBA" id="ARBA00022827"/>
    </source>
</evidence>
<keyword evidence="9" id="KW-0486">Methionine biosynthesis</keyword>
<dbReference type="Pfam" id="PF02219">
    <property type="entry name" value="MTHFR"/>
    <property type="match status" value="1"/>
</dbReference>
<evidence type="ECO:0000256" key="3">
    <source>
        <dbReference type="ARBA" id="ARBA00006743"/>
    </source>
</evidence>
<dbReference type="GeneID" id="62763357"/>
<dbReference type="InterPro" id="IPR029041">
    <property type="entry name" value="FAD-linked_oxidoreductase-like"/>
</dbReference>
<comment type="pathway">
    <text evidence="2 12">One-carbon metabolism; tetrahydrofolate interconversion.</text>
</comment>
<comment type="catalytic activity">
    <reaction evidence="11">
        <text>(6S)-5-methyl-5,6,7,8-tetrahydrofolate + NAD(+) = (6R)-5,10-methylene-5,6,7,8-tetrahydrofolate + NADH + H(+)</text>
        <dbReference type="Rhea" id="RHEA:19821"/>
        <dbReference type="ChEBI" id="CHEBI:15378"/>
        <dbReference type="ChEBI" id="CHEBI:15636"/>
        <dbReference type="ChEBI" id="CHEBI:18608"/>
        <dbReference type="ChEBI" id="CHEBI:57540"/>
        <dbReference type="ChEBI" id="CHEBI:57945"/>
        <dbReference type="EC" id="1.5.1.54"/>
    </reaction>
    <physiologicalReaction direction="right-to-left" evidence="11">
        <dbReference type="Rhea" id="RHEA:19823"/>
    </physiologicalReaction>
</comment>
<evidence type="ECO:0000256" key="7">
    <source>
        <dbReference type="ARBA" id="ARBA00023002"/>
    </source>
</evidence>
<dbReference type="PANTHER" id="PTHR45754:SF3">
    <property type="entry name" value="METHYLENETETRAHYDROFOLATE REDUCTASE (NADPH)"/>
    <property type="match status" value="1"/>
</dbReference>
<dbReference type="EMBL" id="CP028102">
    <property type="protein sequence ID" value="AVQ18939.1"/>
    <property type="molecule type" value="Genomic_DNA"/>
</dbReference>
<accession>A0ABM6TW13</accession>
<keyword evidence="4" id="KW-0028">Amino-acid biosynthesis</keyword>
<evidence type="ECO:0000256" key="5">
    <source>
        <dbReference type="ARBA" id="ARBA00022630"/>
    </source>
</evidence>
<evidence type="ECO:0000256" key="12">
    <source>
        <dbReference type="RuleBase" id="RU003862"/>
    </source>
</evidence>
<dbReference type="InterPro" id="IPR003171">
    <property type="entry name" value="Mehydrof_redctse-like"/>
</dbReference>
<evidence type="ECO:0000256" key="4">
    <source>
        <dbReference type="ARBA" id="ARBA00022605"/>
    </source>
</evidence>
<evidence type="ECO:0000256" key="1">
    <source>
        <dbReference type="ARBA" id="ARBA00001974"/>
    </source>
</evidence>
<protein>
    <recommendedName>
        <fullName evidence="12">Methylenetetrahydrofolate reductase</fullName>
        <ecNumber evidence="12">1.5.1.54</ecNumber>
    </recommendedName>
</protein>
<dbReference type="Gene3D" id="3.20.20.220">
    <property type="match status" value="1"/>
</dbReference>
<sequence length="294" mass="33567">MKIKELFKQKQPTISFEVFPPNKIYTLEKVYEVIDELSLLKPDFMSVTYGAGGSTRRNTVDIASKIKNINNIEALAHLTCIGATKKEIDEILKDLNKNNIENIMALRGDIPQECENKIGEFSHANDLIKYIKEYGDFSIGGAFYPEGHQETNDLLDLFNLKTKVDSGTDFLISQIFFENEKFYEFKEKLGKLNIKTPLIAGVMPITNGKQIRRITSMCGCSIPEKLKRILDRYEDNPIAMREAGIAYAMEQIIELISDDIAGIHIYTMNRVEASKKIMENIGNILRKRDENYGY</sequence>
<evidence type="ECO:0000313" key="14">
    <source>
        <dbReference type="Proteomes" id="UP000240258"/>
    </source>
</evidence>
<gene>
    <name evidence="13" type="primary">metF</name>
    <name evidence="13" type="ORF">C4N19_07455</name>
</gene>